<organism evidence="3">
    <name type="scientific">Selaginella moellendorffii</name>
    <name type="common">Spikemoss</name>
    <dbReference type="NCBI Taxonomy" id="88036"/>
    <lineage>
        <taxon>Eukaryota</taxon>
        <taxon>Viridiplantae</taxon>
        <taxon>Streptophyta</taxon>
        <taxon>Embryophyta</taxon>
        <taxon>Tracheophyta</taxon>
        <taxon>Lycopodiopsida</taxon>
        <taxon>Selaginellales</taxon>
        <taxon>Selaginellaceae</taxon>
        <taxon>Selaginella</taxon>
    </lineage>
</organism>
<dbReference type="AlphaFoldDB" id="D8QYB0"/>
<dbReference type="InterPro" id="IPR036514">
    <property type="entry name" value="SGNH_hydro_sf"/>
</dbReference>
<feature type="non-terminal residue" evidence="2">
    <location>
        <position position="1"/>
    </location>
</feature>
<dbReference type="InterPro" id="IPR001087">
    <property type="entry name" value="GDSL"/>
</dbReference>
<dbReference type="EMBL" id="GL377568">
    <property type="protein sequence ID" value="EFJ35581.1"/>
    <property type="molecule type" value="Genomic_DNA"/>
</dbReference>
<protein>
    <recommendedName>
        <fullName evidence="4">SGNH hydrolase-type esterase domain-containing protein</fullName>
    </recommendedName>
</protein>
<evidence type="ECO:0008006" key="4">
    <source>
        <dbReference type="Google" id="ProtNLM"/>
    </source>
</evidence>
<feature type="non-terminal residue" evidence="2">
    <location>
        <position position="323"/>
    </location>
</feature>
<dbReference type="STRING" id="88036.D8QYB0"/>
<reference evidence="2 3" key="1">
    <citation type="journal article" date="2011" name="Science">
        <title>The Selaginella genome identifies genetic changes associated with the evolution of vascular plants.</title>
        <authorList>
            <person name="Banks J.A."/>
            <person name="Nishiyama T."/>
            <person name="Hasebe M."/>
            <person name="Bowman J.L."/>
            <person name="Gribskov M."/>
            <person name="dePamphilis C."/>
            <person name="Albert V.A."/>
            <person name="Aono N."/>
            <person name="Aoyama T."/>
            <person name="Ambrose B.A."/>
            <person name="Ashton N.W."/>
            <person name="Axtell M.J."/>
            <person name="Barker E."/>
            <person name="Barker M.S."/>
            <person name="Bennetzen J.L."/>
            <person name="Bonawitz N.D."/>
            <person name="Chapple C."/>
            <person name="Cheng C."/>
            <person name="Correa L.G."/>
            <person name="Dacre M."/>
            <person name="DeBarry J."/>
            <person name="Dreyer I."/>
            <person name="Elias M."/>
            <person name="Engstrom E.M."/>
            <person name="Estelle M."/>
            <person name="Feng L."/>
            <person name="Finet C."/>
            <person name="Floyd S.K."/>
            <person name="Frommer W.B."/>
            <person name="Fujita T."/>
            <person name="Gramzow L."/>
            <person name="Gutensohn M."/>
            <person name="Harholt J."/>
            <person name="Hattori M."/>
            <person name="Heyl A."/>
            <person name="Hirai T."/>
            <person name="Hiwatashi Y."/>
            <person name="Ishikawa M."/>
            <person name="Iwata M."/>
            <person name="Karol K.G."/>
            <person name="Koehler B."/>
            <person name="Kolukisaoglu U."/>
            <person name="Kubo M."/>
            <person name="Kurata T."/>
            <person name="Lalonde S."/>
            <person name="Li K."/>
            <person name="Li Y."/>
            <person name="Litt A."/>
            <person name="Lyons E."/>
            <person name="Manning G."/>
            <person name="Maruyama T."/>
            <person name="Michael T.P."/>
            <person name="Mikami K."/>
            <person name="Miyazaki S."/>
            <person name="Morinaga S."/>
            <person name="Murata T."/>
            <person name="Mueller-Roeber B."/>
            <person name="Nelson D.R."/>
            <person name="Obara M."/>
            <person name="Oguri Y."/>
            <person name="Olmstead R.G."/>
            <person name="Onodera N."/>
            <person name="Petersen B.L."/>
            <person name="Pils B."/>
            <person name="Prigge M."/>
            <person name="Rensing S.A."/>
            <person name="Riano-Pachon D.M."/>
            <person name="Roberts A.W."/>
            <person name="Sato Y."/>
            <person name="Scheller H.V."/>
            <person name="Schulz B."/>
            <person name="Schulz C."/>
            <person name="Shakirov E.V."/>
            <person name="Shibagaki N."/>
            <person name="Shinohara N."/>
            <person name="Shippen D.E."/>
            <person name="Soerensen I."/>
            <person name="Sotooka R."/>
            <person name="Sugimoto N."/>
            <person name="Sugita M."/>
            <person name="Sumikawa N."/>
            <person name="Tanurdzic M."/>
            <person name="Theissen G."/>
            <person name="Ulvskov P."/>
            <person name="Wakazuki S."/>
            <person name="Weng J.K."/>
            <person name="Willats W.W."/>
            <person name="Wipf D."/>
            <person name="Wolf P.G."/>
            <person name="Yang L."/>
            <person name="Zimmer A.D."/>
            <person name="Zhu Q."/>
            <person name="Mitros T."/>
            <person name="Hellsten U."/>
            <person name="Loque D."/>
            <person name="Otillar R."/>
            <person name="Salamov A."/>
            <person name="Schmutz J."/>
            <person name="Shapiro H."/>
            <person name="Lindquist E."/>
            <person name="Lucas S."/>
            <person name="Rokhsar D."/>
            <person name="Grigoriev I.V."/>
        </authorList>
    </citation>
    <scope>NUCLEOTIDE SEQUENCE [LARGE SCALE GENOMIC DNA]</scope>
</reference>
<dbReference type="GO" id="GO:0016788">
    <property type="term" value="F:hydrolase activity, acting on ester bonds"/>
    <property type="evidence" value="ECO:0007669"/>
    <property type="project" value="InterPro"/>
</dbReference>
<dbReference type="InParanoid" id="D8QYB0"/>
<dbReference type="PANTHER" id="PTHR22835:SF659">
    <property type="entry name" value="GDSL LIPASE_ACYLHYDROLASE, PUTATIVE (AFU_ORTHOLOGUE AFUA_2G00510)-RELATED"/>
    <property type="match status" value="1"/>
</dbReference>
<keyword evidence="3" id="KW-1185">Reference proteome</keyword>
<dbReference type="KEGG" id="smo:SELMODRAFT_34274"/>
<evidence type="ECO:0000313" key="3">
    <source>
        <dbReference type="Proteomes" id="UP000001514"/>
    </source>
</evidence>
<sequence>GSNLCFPAMFVFGDSYLDVGNKAALYPQVFQQPVPPVIISNELPYGQTFFGHATGRFSDGRMISDFLAEALGFEDFPGAYFQPLASSFRYGANFALGGGTAIEHSFYESRNVTTVVPYSLLDELGWFLRFKKLARQQRQHKLVMTAFSKGLYVIGEIGSNDYTVGLFKGGMSPDVLNCTLLPLVRGSIKHFFEELHGSGARNFLFIGMPPAVDNPAYRSFGNFVNREKLYNLTAAHNAMLRKLVKDLKAKYTDSFLAFADFEGIHKDVMNNPGKHGFTDTSSACCGAEGPFNFNISIGCGQPGYTLCTTPAQFVFWDFSHYTE</sequence>
<comment type="similarity">
    <text evidence="1">Belongs to the 'GDSL' lipolytic enzyme family.</text>
</comment>
<dbReference type="OMA" id="DTSSACC"/>
<name>D8QYB0_SELML</name>
<dbReference type="PANTHER" id="PTHR22835">
    <property type="entry name" value="ZINC FINGER FYVE DOMAIN CONTAINING PROTEIN"/>
    <property type="match status" value="1"/>
</dbReference>
<dbReference type="SUPFAM" id="SSF52266">
    <property type="entry name" value="SGNH hydrolase"/>
    <property type="match status" value="1"/>
</dbReference>
<dbReference type="Proteomes" id="UP000001514">
    <property type="component" value="Unassembled WGS sequence"/>
</dbReference>
<dbReference type="Pfam" id="PF00657">
    <property type="entry name" value="Lipase_GDSL"/>
    <property type="match status" value="1"/>
</dbReference>
<evidence type="ECO:0000313" key="2">
    <source>
        <dbReference type="EMBL" id="EFJ35581.1"/>
    </source>
</evidence>
<dbReference type="Gene3D" id="3.40.50.1110">
    <property type="entry name" value="SGNH hydrolase"/>
    <property type="match status" value="1"/>
</dbReference>
<gene>
    <name evidence="2" type="ORF">SELMODRAFT_34274</name>
</gene>
<dbReference type="HOGENOM" id="CLU_015101_2_1_1"/>
<dbReference type="Gramene" id="EFJ35581">
    <property type="protein sequence ID" value="EFJ35581"/>
    <property type="gene ID" value="SELMODRAFT_34274"/>
</dbReference>
<accession>D8QYB0</accession>
<proteinExistence type="inferred from homology"/>
<dbReference type="eggNOG" id="ENOG502QSMM">
    <property type="taxonomic scope" value="Eukaryota"/>
</dbReference>
<evidence type="ECO:0000256" key="1">
    <source>
        <dbReference type="ARBA" id="ARBA00008668"/>
    </source>
</evidence>